<evidence type="ECO:0000259" key="4">
    <source>
        <dbReference type="Pfam" id="PF02894"/>
    </source>
</evidence>
<evidence type="ECO:0000313" key="6">
    <source>
        <dbReference type="Proteomes" id="UP000035996"/>
    </source>
</evidence>
<dbReference type="SUPFAM" id="SSF51735">
    <property type="entry name" value="NAD(P)-binding Rossmann-fold domains"/>
    <property type="match status" value="1"/>
</dbReference>
<dbReference type="PATRIC" id="fig|157733.3.peg.338"/>
<sequence>MRSVNVGLVGFGFSGATFHAPIVTAVQGLNLRKVVSSNAEKVRSSLSDVSVVESFDHLIEDDEIELVIITTPNEHHFPMAKQALESGKHVVIEKPFAVSVDECERLIDVAQTNGKLLSVYHNRRFDSDFLTIQKLLKEDHLGEVMTFEAHYDRYRAEVRDRWREQDRKGSGILFDLGSHLIDQALTLFGIPDAITADVMAQREDGKTDDYFHLILQYGRKRIILHGGSLVMQHGPRYQIHGMKGSFVKWGIDPQEEALKQGRSPGDSGWGVESSQYYGVLTQNANESVVQSVPGSYQTYYEDMYRAICENESLPVMANEALNVIKVIELAVKSSEEKRMIEWT</sequence>
<dbReference type="InterPro" id="IPR051317">
    <property type="entry name" value="Gfo/Idh/MocA_oxidoreduct"/>
</dbReference>
<feature type="domain" description="Gfo/Idh/MocA-like oxidoreductase N-terminal" evidence="3">
    <location>
        <begin position="4"/>
        <end position="121"/>
    </location>
</feature>
<accession>A0A0J6FQM2</accession>
<keyword evidence="6" id="KW-1185">Reference proteome</keyword>
<gene>
    <name evidence="5" type="ORF">AB986_11605</name>
</gene>
<comment type="caution">
    <text evidence="5">The sequence shown here is derived from an EMBL/GenBank/DDBJ whole genome shotgun (WGS) entry which is preliminary data.</text>
</comment>
<reference evidence="5" key="1">
    <citation type="submission" date="2015-06" db="EMBL/GenBank/DDBJ databases">
        <authorList>
            <person name="Liu B."/>
            <person name="Wang J."/>
            <person name="Zhu Y."/>
            <person name="Liu G."/>
            <person name="Chen Q."/>
            <person name="Zheng C."/>
            <person name="Che J."/>
            <person name="Ge C."/>
            <person name="Shi H."/>
            <person name="Pan Z."/>
            <person name="Liu X."/>
        </authorList>
    </citation>
    <scope>NUCLEOTIDE SEQUENCE [LARGE SCALE GENOMIC DNA]</scope>
    <source>
        <strain evidence="5">DSM 16346</strain>
    </source>
</reference>
<dbReference type="OrthoDB" id="9815825at2"/>
<dbReference type="InterPro" id="IPR000683">
    <property type="entry name" value="Gfo/Idh/MocA-like_OxRdtase_N"/>
</dbReference>
<dbReference type="PANTHER" id="PTHR43708">
    <property type="entry name" value="CONSERVED EXPRESSED OXIDOREDUCTASE (EUROFUNG)"/>
    <property type="match status" value="1"/>
</dbReference>
<dbReference type="Proteomes" id="UP000035996">
    <property type="component" value="Unassembled WGS sequence"/>
</dbReference>
<evidence type="ECO:0000256" key="2">
    <source>
        <dbReference type="ARBA" id="ARBA00023002"/>
    </source>
</evidence>
<proteinExistence type="inferred from homology"/>
<dbReference type="EMBL" id="LELK01000004">
    <property type="protein sequence ID" value="KMM36607.1"/>
    <property type="molecule type" value="Genomic_DNA"/>
</dbReference>
<dbReference type="InterPro" id="IPR036291">
    <property type="entry name" value="NAD(P)-bd_dom_sf"/>
</dbReference>
<protein>
    <submittedName>
        <fullName evidence="5">Oxidoreductase</fullName>
    </submittedName>
</protein>
<organism evidence="5 6">
    <name type="scientific">Guptibacillus hwajinpoensis</name>
    <dbReference type="NCBI Taxonomy" id="208199"/>
    <lineage>
        <taxon>Bacteria</taxon>
        <taxon>Bacillati</taxon>
        <taxon>Bacillota</taxon>
        <taxon>Bacilli</taxon>
        <taxon>Bacillales</taxon>
        <taxon>Guptibacillaceae</taxon>
        <taxon>Guptibacillus</taxon>
    </lineage>
</organism>
<dbReference type="AlphaFoldDB" id="A0A0J6FQM2"/>
<dbReference type="InterPro" id="IPR004104">
    <property type="entry name" value="Gfo/Idh/MocA-like_OxRdtase_C"/>
</dbReference>
<dbReference type="GO" id="GO:0000166">
    <property type="term" value="F:nucleotide binding"/>
    <property type="evidence" value="ECO:0007669"/>
    <property type="project" value="InterPro"/>
</dbReference>
<feature type="domain" description="Gfo/Idh/MocA-like oxidoreductase C-terminal" evidence="4">
    <location>
        <begin position="134"/>
        <end position="340"/>
    </location>
</feature>
<dbReference type="STRING" id="157733.AB986_11605"/>
<dbReference type="Pfam" id="PF02894">
    <property type="entry name" value="GFO_IDH_MocA_C"/>
    <property type="match status" value="1"/>
</dbReference>
<keyword evidence="2" id="KW-0560">Oxidoreductase</keyword>
<name>A0A0J6FQM2_9BACL</name>
<evidence type="ECO:0000259" key="3">
    <source>
        <dbReference type="Pfam" id="PF01408"/>
    </source>
</evidence>
<dbReference type="GO" id="GO:0016491">
    <property type="term" value="F:oxidoreductase activity"/>
    <property type="evidence" value="ECO:0007669"/>
    <property type="project" value="UniProtKB-KW"/>
</dbReference>
<evidence type="ECO:0000313" key="5">
    <source>
        <dbReference type="EMBL" id="KMM36607.1"/>
    </source>
</evidence>
<comment type="similarity">
    <text evidence="1">Belongs to the Gfo/Idh/MocA family.</text>
</comment>
<dbReference type="Gene3D" id="3.30.360.10">
    <property type="entry name" value="Dihydrodipicolinate Reductase, domain 2"/>
    <property type="match status" value="1"/>
</dbReference>
<dbReference type="Gene3D" id="3.40.50.720">
    <property type="entry name" value="NAD(P)-binding Rossmann-like Domain"/>
    <property type="match status" value="1"/>
</dbReference>
<dbReference type="RefSeq" id="WP_048311319.1">
    <property type="nucleotide sequence ID" value="NZ_CP119526.1"/>
</dbReference>
<evidence type="ECO:0000256" key="1">
    <source>
        <dbReference type="ARBA" id="ARBA00010928"/>
    </source>
</evidence>
<dbReference type="PANTHER" id="PTHR43708:SF5">
    <property type="entry name" value="CONSERVED EXPRESSED OXIDOREDUCTASE (EUROFUNG)-RELATED"/>
    <property type="match status" value="1"/>
</dbReference>
<dbReference type="Pfam" id="PF01408">
    <property type="entry name" value="GFO_IDH_MocA"/>
    <property type="match status" value="1"/>
</dbReference>
<dbReference type="NCBIfam" id="NF008607">
    <property type="entry name" value="PRK11579.1"/>
    <property type="match status" value="1"/>
</dbReference>